<dbReference type="InterPro" id="IPR015943">
    <property type="entry name" value="WD40/YVTN_repeat-like_dom_sf"/>
</dbReference>
<evidence type="ECO:0000256" key="1">
    <source>
        <dbReference type="SAM" id="MobiDB-lite"/>
    </source>
</evidence>
<dbReference type="PANTHER" id="PTHR13211:SF0">
    <property type="entry name" value="TELOMERASE CAJAL BODY PROTEIN 1"/>
    <property type="match status" value="1"/>
</dbReference>
<gene>
    <name evidence="2" type="ORF">RDB_LOCUS13105</name>
</gene>
<sequence>MDSTEISQPGLVDDDNSTVQPDVAAGTEHSPLDALKDQPVTTKSSQPAASSATDNPASALTEPALLSAPVTGQPKLQLHSTLVPPLFSKSNNFFRNVQWCMDGSSLLGVTEHASLEVFKLNGDENGIDVKHHISLPQPAPILSTAWFPTASISEPASYCFVAAIRDTPIKLFDASDGRMRASYRIVDHRERFIAPHCMAFNMYMNRLYCGFEDAIEVFDVHRPGEGARLHTVPTKKSRDGIRGIISSLAFAPDWSGTYAAGSFGGAIALYTEDTGAQAQSWLEGSEGGITQIRFNPTQAHIVYAAFRRTPTIARWDLRNPSEPDVLYDRGLVSTNQRLGFDVSSDGRWIVAGDERGQVSIFDALGEEGRVSTVSAHQDSIGAVSFHPAKPCAVSISGSRHFEDTGSDTSSSEDSDELENVEVIVSGTSMCGSVVRTGRTGPAVVDNSLKLWTL</sequence>
<accession>A0A8H2XFX2</accession>
<dbReference type="InterPro" id="IPR051150">
    <property type="entry name" value="SWT21/TCAB1_mRNA_Telomere"/>
</dbReference>
<protein>
    <recommendedName>
        <fullName evidence="4">Telomerase Cajal body protein 1</fullName>
    </recommendedName>
</protein>
<dbReference type="PANTHER" id="PTHR13211">
    <property type="entry name" value="TELOMERASE CAJAL BODY PROTEIN 1"/>
    <property type="match status" value="1"/>
</dbReference>
<feature type="region of interest" description="Disordered" evidence="1">
    <location>
        <begin position="1"/>
        <end position="57"/>
    </location>
</feature>
<evidence type="ECO:0000313" key="2">
    <source>
        <dbReference type="EMBL" id="CAE6421920.1"/>
    </source>
</evidence>
<dbReference type="AlphaFoldDB" id="A0A8H2XFX2"/>
<dbReference type="Proteomes" id="UP000663853">
    <property type="component" value="Unassembled WGS sequence"/>
</dbReference>
<reference evidence="2" key="1">
    <citation type="submission" date="2021-01" db="EMBL/GenBank/DDBJ databases">
        <authorList>
            <person name="Kaushik A."/>
        </authorList>
    </citation>
    <scope>NUCLEOTIDE SEQUENCE</scope>
    <source>
        <strain evidence="2">AG6-10EEA</strain>
    </source>
</reference>
<comment type="caution">
    <text evidence="2">The sequence shown here is derived from an EMBL/GenBank/DDBJ whole genome shotgun (WGS) entry which is preliminary data.</text>
</comment>
<proteinExistence type="predicted"/>
<dbReference type="Gene3D" id="2.130.10.10">
    <property type="entry name" value="YVTN repeat-like/Quinoprotein amine dehydrogenase"/>
    <property type="match status" value="1"/>
</dbReference>
<feature type="compositionally biased region" description="Polar residues" evidence="1">
    <location>
        <begin position="39"/>
        <end position="57"/>
    </location>
</feature>
<feature type="region of interest" description="Disordered" evidence="1">
    <location>
        <begin position="397"/>
        <end position="417"/>
    </location>
</feature>
<dbReference type="InterPro" id="IPR036322">
    <property type="entry name" value="WD40_repeat_dom_sf"/>
</dbReference>
<dbReference type="EMBL" id="CAJMXA010000224">
    <property type="protein sequence ID" value="CAE6421920.1"/>
    <property type="molecule type" value="Genomic_DNA"/>
</dbReference>
<dbReference type="SUPFAM" id="SSF50978">
    <property type="entry name" value="WD40 repeat-like"/>
    <property type="match status" value="1"/>
</dbReference>
<evidence type="ECO:0000313" key="3">
    <source>
        <dbReference type="Proteomes" id="UP000663853"/>
    </source>
</evidence>
<name>A0A8H2XFX2_9AGAM</name>
<evidence type="ECO:0008006" key="4">
    <source>
        <dbReference type="Google" id="ProtNLM"/>
    </source>
</evidence>
<organism evidence="2 3">
    <name type="scientific">Rhizoctonia solani</name>
    <dbReference type="NCBI Taxonomy" id="456999"/>
    <lineage>
        <taxon>Eukaryota</taxon>
        <taxon>Fungi</taxon>
        <taxon>Dikarya</taxon>
        <taxon>Basidiomycota</taxon>
        <taxon>Agaricomycotina</taxon>
        <taxon>Agaricomycetes</taxon>
        <taxon>Cantharellales</taxon>
        <taxon>Ceratobasidiaceae</taxon>
        <taxon>Rhizoctonia</taxon>
    </lineage>
</organism>